<dbReference type="Proteomes" id="UP000031552">
    <property type="component" value="Unassembled WGS sequence"/>
</dbReference>
<feature type="compositionally biased region" description="Basic and acidic residues" evidence="1">
    <location>
        <begin position="59"/>
        <end position="70"/>
    </location>
</feature>
<feature type="compositionally biased region" description="Basic and acidic residues" evidence="1">
    <location>
        <begin position="34"/>
        <end position="43"/>
    </location>
</feature>
<feature type="domain" description="Rho-GAP" evidence="2">
    <location>
        <begin position="147"/>
        <end position="333"/>
    </location>
</feature>
<organism evidence="3 4">
    <name type="scientific">Candidatus Criblamydia sequanensis CRIB-18</name>
    <dbReference type="NCBI Taxonomy" id="1437425"/>
    <lineage>
        <taxon>Bacteria</taxon>
        <taxon>Pseudomonadati</taxon>
        <taxon>Chlamydiota</taxon>
        <taxon>Chlamydiia</taxon>
        <taxon>Parachlamydiales</taxon>
        <taxon>Candidatus Criblamydiaceae</taxon>
        <taxon>Candidatus Criblamydia</taxon>
    </lineage>
</organism>
<evidence type="ECO:0000313" key="4">
    <source>
        <dbReference type="Proteomes" id="UP000031552"/>
    </source>
</evidence>
<proteinExistence type="predicted"/>
<evidence type="ECO:0000256" key="1">
    <source>
        <dbReference type="SAM" id="MobiDB-lite"/>
    </source>
</evidence>
<dbReference type="Gene3D" id="1.10.555.10">
    <property type="entry name" value="Rho GTPase activation protein"/>
    <property type="match status" value="1"/>
</dbReference>
<comment type="caution">
    <text evidence="3">The sequence shown here is derived from an EMBL/GenBank/DDBJ whole genome shotgun (WGS) entry which is preliminary data.</text>
</comment>
<evidence type="ECO:0000313" key="3">
    <source>
        <dbReference type="EMBL" id="CDR33993.1"/>
    </source>
</evidence>
<protein>
    <recommendedName>
        <fullName evidence="2">Rho-GAP domain-containing protein</fullName>
    </recommendedName>
</protein>
<accession>A0A090D219</accession>
<dbReference type="InterPro" id="IPR000198">
    <property type="entry name" value="RhoGAP_dom"/>
</dbReference>
<dbReference type="AlphaFoldDB" id="A0A090D219"/>
<dbReference type="RefSeq" id="WP_041017498.1">
    <property type="nucleotide sequence ID" value="NZ_CCEJ010000004.1"/>
</dbReference>
<keyword evidence="4" id="KW-1185">Reference proteome</keyword>
<name>A0A090D219_9BACT</name>
<gene>
    <name evidence="3" type="ORF">CSEC_1169</name>
</gene>
<dbReference type="GO" id="GO:0007165">
    <property type="term" value="P:signal transduction"/>
    <property type="evidence" value="ECO:0007669"/>
    <property type="project" value="InterPro"/>
</dbReference>
<reference evidence="3" key="1">
    <citation type="submission" date="2013-12" db="EMBL/GenBank/DDBJ databases">
        <authorList>
            <person name="Linke B."/>
        </authorList>
    </citation>
    <scope>NUCLEOTIDE SEQUENCE [LARGE SCALE GENOMIC DNA]</scope>
    <source>
        <strain evidence="3">CRIB-18</strain>
    </source>
</reference>
<dbReference type="EMBL" id="CCEJ010000004">
    <property type="protein sequence ID" value="CDR33993.1"/>
    <property type="molecule type" value="Genomic_DNA"/>
</dbReference>
<reference evidence="3" key="2">
    <citation type="submission" date="2014-09" db="EMBL/GenBank/DDBJ databases">
        <title>Criblamydia sequanensis harbors a mega-plasmid encoding arsenite resistance.</title>
        <authorList>
            <person name="Bertelli C."/>
            <person name="Goesmann A."/>
            <person name="Greub G."/>
        </authorList>
    </citation>
    <scope>NUCLEOTIDE SEQUENCE [LARGE SCALE GENOMIC DNA]</scope>
    <source>
        <strain evidence="3">CRIB-18</strain>
    </source>
</reference>
<feature type="compositionally biased region" description="Polar residues" evidence="1">
    <location>
        <begin position="10"/>
        <end position="33"/>
    </location>
</feature>
<dbReference type="PROSITE" id="PS50238">
    <property type="entry name" value="RHOGAP"/>
    <property type="match status" value="1"/>
</dbReference>
<sequence length="333" mass="37490">MPNIGEGSKFTVTPQQLQSARDQLKKTPSQKMSELNKAEKVAKESLSPTQKDIPSPVHKVRDSSFLRESTEVNETNDKSQAFLANATKKAKKYIQQKIFKNSFSMSKLGKGFKSLMHGLNPQNIVKHFTSNRTEDANDKKTEAVSTKQFSELSKEDKIQIAKTLIPKAVQEILKQEGQKQEGVFRLSGRDGPQKTFLNKVASDPSILENELELEITDFEGIKSKVKPSVDDFAGLIKKTISQLNPQTISLSEESKALLTPEQLKSYEESKEESQLGEEEKATLKESLQPLYELFVEINRNKEETKLTWNTLSISAPEIIILMKQLGFEIPKDS</sequence>
<dbReference type="InterPro" id="IPR008936">
    <property type="entry name" value="Rho_GTPase_activation_prot"/>
</dbReference>
<evidence type="ECO:0000259" key="2">
    <source>
        <dbReference type="PROSITE" id="PS50238"/>
    </source>
</evidence>
<feature type="region of interest" description="Disordered" evidence="1">
    <location>
        <begin position="1"/>
        <end position="75"/>
    </location>
</feature>